<evidence type="ECO:0000313" key="10">
    <source>
        <dbReference type="Proteomes" id="UP000315753"/>
    </source>
</evidence>
<keyword evidence="4 6" id="KW-0479">Metal-binding</keyword>
<feature type="binding site" evidence="6">
    <location>
        <position position="104"/>
    </location>
    <ligand>
        <name>a divalent metal cation</name>
        <dbReference type="ChEBI" id="CHEBI:60240"/>
        <label>2</label>
        <note>catalytic</note>
    </ligand>
</feature>
<dbReference type="SUPFAM" id="SSF55920">
    <property type="entry name" value="Creatinase/aminopeptidase"/>
    <property type="match status" value="1"/>
</dbReference>
<feature type="binding site" evidence="6">
    <location>
        <position position="167"/>
    </location>
    <ligand>
        <name>a divalent metal cation</name>
        <dbReference type="ChEBI" id="CHEBI:60240"/>
        <label>2</label>
        <note>catalytic</note>
    </ligand>
</feature>
<dbReference type="Proteomes" id="UP000315753">
    <property type="component" value="Unassembled WGS sequence"/>
</dbReference>
<proteinExistence type="inferred from homology"/>
<dbReference type="PANTHER" id="PTHR43330">
    <property type="entry name" value="METHIONINE AMINOPEPTIDASE"/>
    <property type="match status" value="1"/>
</dbReference>
<comment type="similarity">
    <text evidence="6">Belongs to the peptidase M24A family. Methionine aminopeptidase type 1 subfamily.</text>
</comment>
<dbReference type="GO" id="GO:0046872">
    <property type="term" value="F:metal ion binding"/>
    <property type="evidence" value="ECO:0007669"/>
    <property type="project" value="UniProtKB-UniRule"/>
</dbReference>
<accession>A0A540V384</accession>
<feature type="binding site" evidence="6">
    <location>
        <position position="76"/>
    </location>
    <ligand>
        <name>substrate</name>
    </ligand>
</feature>
<comment type="caution">
    <text evidence="9">The sequence shown here is derived from an EMBL/GenBank/DDBJ whole genome shotgun (WGS) entry which is preliminary data.</text>
</comment>
<evidence type="ECO:0000259" key="8">
    <source>
        <dbReference type="Pfam" id="PF00557"/>
    </source>
</evidence>
<dbReference type="PRINTS" id="PR00599">
    <property type="entry name" value="MAPEPTIDASE"/>
</dbReference>
<reference evidence="9 10" key="1">
    <citation type="submission" date="2019-06" db="EMBL/GenBank/DDBJ databases">
        <title>Genome sequence of Ureibacillus terrenus.</title>
        <authorList>
            <person name="Maclea K.S."/>
            <person name="Simoes M."/>
        </authorList>
    </citation>
    <scope>NUCLEOTIDE SEQUENCE [LARGE SCALE GENOMIC DNA]</scope>
    <source>
        <strain evidence="9 10">ATCC BAA-384</strain>
    </source>
</reference>
<dbReference type="InterPro" id="IPR036005">
    <property type="entry name" value="Creatinase/aminopeptidase-like"/>
</dbReference>
<sequence>MIVKTQEELEALKKIGRICAEIRDAMKAATKPGITTKELDEIAGRMFEEAGAISGPKGEYDFPGYTCISVNHEVAHGIPGNKVIKKGDLVNIDVSGSLNGYFADTGISFVVGEGYEDKEKLCRVAQSAFDRAMTKVKAGSKLNQIGKAIEREAKAHGLKVIMNLTGHGVGRSLHEEPQHVLNYYDAWDNTIMKEGMVLAVEPFISEKADHIIESGDGWTFVTPDQSLVAQVEHTIVVTKDKPIILTKIDDETDS</sequence>
<dbReference type="EMBL" id="VIGD01000006">
    <property type="protein sequence ID" value="TQE91199.1"/>
    <property type="molecule type" value="Genomic_DNA"/>
</dbReference>
<dbReference type="OrthoDB" id="9802055at2"/>
<feature type="binding site" evidence="6">
    <location>
        <position position="104"/>
    </location>
    <ligand>
        <name>a divalent metal cation</name>
        <dbReference type="ChEBI" id="CHEBI:60240"/>
        <label>1</label>
    </ligand>
</feature>
<evidence type="ECO:0000256" key="6">
    <source>
        <dbReference type="HAMAP-Rule" id="MF_01974"/>
    </source>
</evidence>
<evidence type="ECO:0000256" key="1">
    <source>
        <dbReference type="ARBA" id="ARBA00002521"/>
    </source>
</evidence>
<dbReference type="PANTHER" id="PTHR43330:SF13">
    <property type="entry name" value="METHIONINE AMINOPEPTIDASE 2"/>
    <property type="match status" value="1"/>
</dbReference>
<dbReference type="GO" id="GO:0004239">
    <property type="term" value="F:initiator methionyl aminopeptidase activity"/>
    <property type="evidence" value="ECO:0007669"/>
    <property type="project" value="UniProtKB-UniRule"/>
</dbReference>
<comment type="catalytic activity">
    <reaction evidence="6 7">
        <text>Release of N-terminal amino acids, preferentially methionine, from peptides and arylamides.</text>
        <dbReference type="EC" id="3.4.11.18"/>
    </reaction>
</comment>
<evidence type="ECO:0000256" key="5">
    <source>
        <dbReference type="ARBA" id="ARBA00022801"/>
    </source>
</evidence>
<dbReference type="HAMAP" id="MF_01974">
    <property type="entry name" value="MetAP_1"/>
    <property type="match status" value="1"/>
</dbReference>
<feature type="binding site" evidence="6">
    <location>
        <position position="174"/>
    </location>
    <ligand>
        <name>substrate</name>
    </ligand>
</feature>
<keyword evidence="3 6" id="KW-0645">Protease</keyword>
<keyword evidence="10" id="KW-1185">Reference proteome</keyword>
<dbReference type="Gene3D" id="3.90.230.10">
    <property type="entry name" value="Creatinase/methionine aminopeptidase superfamily"/>
    <property type="match status" value="1"/>
</dbReference>
<feature type="binding site" evidence="6">
    <location>
        <position position="232"/>
    </location>
    <ligand>
        <name>a divalent metal cation</name>
        <dbReference type="ChEBI" id="CHEBI:60240"/>
        <label>2</label>
        <note>catalytic</note>
    </ligand>
</feature>
<comment type="function">
    <text evidence="1 6">Removes the N-terminal methionine from nascent proteins. The N-terminal methionine is often cleaved when the second residue in the primary sequence is small and uncharged (Met-Ala-, Cys, Gly, Pro, Ser, Thr, or Val). Requires deformylation of the N(alpha)-formylated initiator methionine before it can be hydrolyzed.</text>
</comment>
<dbReference type="NCBIfam" id="TIGR00500">
    <property type="entry name" value="met_pdase_I"/>
    <property type="match status" value="1"/>
</dbReference>
<protein>
    <recommendedName>
        <fullName evidence="6 7">Methionine aminopeptidase</fullName>
        <shortName evidence="6">MAP</shortName>
        <shortName evidence="6">MetAP</shortName>
        <ecNumber evidence="6 7">3.4.11.18</ecNumber>
    </recommendedName>
    <alternativeName>
        <fullName evidence="6">Peptidase M</fullName>
    </alternativeName>
</protein>
<feature type="domain" description="Peptidase M24" evidence="8">
    <location>
        <begin position="10"/>
        <end position="239"/>
    </location>
</feature>
<dbReference type="Pfam" id="PF00557">
    <property type="entry name" value="Peptidase_M24"/>
    <property type="match status" value="1"/>
</dbReference>
<evidence type="ECO:0000313" key="9">
    <source>
        <dbReference type="EMBL" id="TQE91199.1"/>
    </source>
</evidence>
<dbReference type="InterPro" id="IPR000994">
    <property type="entry name" value="Pept_M24"/>
</dbReference>
<feature type="binding site" evidence="6">
    <location>
        <position position="93"/>
    </location>
    <ligand>
        <name>a divalent metal cation</name>
        <dbReference type="ChEBI" id="CHEBI:60240"/>
        <label>1</label>
    </ligand>
</feature>
<dbReference type="GO" id="GO:0006508">
    <property type="term" value="P:proteolysis"/>
    <property type="evidence" value="ECO:0007669"/>
    <property type="project" value="UniProtKB-KW"/>
</dbReference>
<feature type="binding site" evidence="6">
    <location>
        <position position="201"/>
    </location>
    <ligand>
        <name>a divalent metal cation</name>
        <dbReference type="ChEBI" id="CHEBI:60240"/>
        <label>2</label>
        <note>catalytic</note>
    </ligand>
</feature>
<evidence type="ECO:0000256" key="3">
    <source>
        <dbReference type="ARBA" id="ARBA00022670"/>
    </source>
</evidence>
<dbReference type="EC" id="3.4.11.18" evidence="6 7"/>
<gene>
    <name evidence="6 9" type="primary">map</name>
    <name evidence="9" type="ORF">FKZ59_06015</name>
</gene>
<dbReference type="InterPro" id="IPR002467">
    <property type="entry name" value="Pept_M24A_MAP1"/>
</dbReference>
<evidence type="ECO:0000256" key="2">
    <source>
        <dbReference type="ARBA" id="ARBA00022438"/>
    </source>
</evidence>
<dbReference type="RefSeq" id="WP_141601851.1">
    <property type="nucleotide sequence ID" value="NZ_JARMSC010000016.1"/>
</dbReference>
<comment type="cofactor">
    <cofactor evidence="6">
        <name>Co(2+)</name>
        <dbReference type="ChEBI" id="CHEBI:48828"/>
    </cofactor>
    <cofactor evidence="6">
        <name>Zn(2+)</name>
        <dbReference type="ChEBI" id="CHEBI:29105"/>
    </cofactor>
    <cofactor evidence="6">
        <name>Mn(2+)</name>
        <dbReference type="ChEBI" id="CHEBI:29035"/>
    </cofactor>
    <cofactor evidence="6">
        <name>Fe(2+)</name>
        <dbReference type="ChEBI" id="CHEBI:29033"/>
    </cofactor>
    <text evidence="6">Binds 2 divalent metal cations per subunit. Has a high-affinity and a low affinity metal-binding site. The true nature of the physiological cofactor is under debate. The enzyme is active with cobalt, zinc, manganese or divalent iron ions. Most likely, methionine aminopeptidases function as mononuclear Fe(2+)-metalloproteases under physiological conditions, and the catalytically relevant metal-binding site has been assigned to the histidine-containing high-affinity site.</text>
</comment>
<keyword evidence="5 6" id="KW-0378">Hydrolase</keyword>
<organism evidence="9 10">
    <name type="scientific">Ureibacillus terrenus</name>
    <dbReference type="NCBI Taxonomy" id="118246"/>
    <lineage>
        <taxon>Bacteria</taxon>
        <taxon>Bacillati</taxon>
        <taxon>Bacillota</taxon>
        <taxon>Bacilli</taxon>
        <taxon>Bacillales</taxon>
        <taxon>Caryophanaceae</taxon>
        <taxon>Ureibacillus</taxon>
    </lineage>
</organism>
<evidence type="ECO:0000256" key="4">
    <source>
        <dbReference type="ARBA" id="ARBA00022723"/>
    </source>
</evidence>
<feature type="binding site" evidence="6">
    <location>
        <position position="232"/>
    </location>
    <ligand>
        <name>a divalent metal cation</name>
        <dbReference type="ChEBI" id="CHEBI:60240"/>
        <label>1</label>
    </ligand>
</feature>
<dbReference type="CDD" id="cd01086">
    <property type="entry name" value="MetAP1"/>
    <property type="match status" value="1"/>
</dbReference>
<dbReference type="AlphaFoldDB" id="A0A540V384"/>
<evidence type="ECO:0000256" key="7">
    <source>
        <dbReference type="RuleBase" id="RU003653"/>
    </source>
</evidence>
<keyword evidence="2 6" id="KW-0031">Aminopeptidase</keyword>
<dbReference type="GO" id="GO:0070006">
    <property type="term" value="F:metalloaminopeptidase activity"/>
    <property type="evidence" value="ECO:0007669"/>
    <property type="project" value="UniProtKB-UniRule"/>
</dbReference>
<name>A0A540V384_9BACL</name>
<comment type="subunit">
    <text evidence="6">Monomer.</text>
</comment>
<dbReference type="InterPro" id="IPR001714">
    <property type="entry name" value="Pept_M24_MAP"/>
</dbReference>